<keyword evidence="8 10" id="KW-0460">Magnesium</keyword>
<feature type="binding site" evidence="10">
    <location>
        <begin position="9"/>
        <end position="16"/>
    </location>
    <ligand>
        <name>ATP</name>
        <dbReference type="ChEBI" id="CHEBI:30616"/>
    </ligand>
</feature>
<sequence>MGAVLVVCGATASGKTAFAVRMAQRLKSEVVSADCMLVYKGLNIGTAKPSEEERGGIVHHLMDVADPSESFSVSDYERLALPVCKRLLGQGKVPVVCGGTGFYIQALLFARRQGGVGADPVLREKYERLAREQGKEALHDLLASVDADSAEKLHPNDVRRVVRALEIYELTGRKKSEQDDGFVPRFPYLAVAFDFPREELYARADARVDEMLAAGLVDEVHMLSERVKEDSQCLQGIGYKEVVEYLNGNCSYSTMRDVIKQNTRNYAKRQITFFKKLPGIVWLDPKADDNEEKVEEMLCRIQKN</sequence>
<dbReference type="HAMAP" id="MF_00185">
    <property type="entry name" value="IPP_trans"/>
    <property type="match status" value="1"/>
</dbReference>
<feature type="binding site" evidence="10">
    <location>
        <begin position="11"/>
        <end position="16"/>
    </location>
    <ligand>
        <name>substrate</name>
    </ligand>
</feature>
<dbReference type="PANTHER" id="PTHR11088:SF60">
    <property type="entry name" value="TRNA DIMETHYLALLYLTRANSFERASE"/>
    <property type="match status" value="1"/>
</dbReference>
<keyword evidence="6 10" id="KW-0547">Nucleotide-binding</keyword>
<evidence type="ECO:0000256" key="7">
    <source>
        <dbReference type="ARBA" id="ARBA00022840"/>
    </source>
</evidence>
<dbReference type="InterPro" id="IPR027417">
    <property type="entry name" value="P-loop_NTPase"/>
</dbReference>
<dbReference type="Gene3D" id="1.10.20.140">
    <property type="match status" value="1"/>
</dbReference>
<evidence type="ECO:0000256" key="3">
    <source>
        <dbReference type="ARBA" id="ARBA00005842"/>
    </source>
</evidence>
<evidence type="ECO:0000313" key="15">
    <source>
        <dbReference type="Proteomes" id="UP000824025"/>
    </source>
</evidence>
<keyword evidence="5 10" id="KW-0819">tRNA processing</keyword>
<dbReference type="EC" id="2.5.1.75" evidence="10"/>
<dbReference type="PANTHER" id="PTHR11088">
    <property type="entry name" value="TRNA DIMETHYLALLYLTRANSFERASE"/>
    <property type="match status" value="1"/>
</dbReference>
<protein>
    <recommendedName>
        <fullName evidence="10">tRNA dimethylallyltransferase</fullName>
        <ecNumber evidence="10">2.5.1.75</ecNumber>
    </recommendedName>
    <alternativeName>
        <fullName evidence="10">Dimethylallyl diphosphate:tRNA dimethylallyltransferase</fullName>
        <shortName evidence="10">DMAPP:tRNA dimethylallyltransferase</shortName>
        <shortName evidence="10">DMATase</shortName>
    </alternativeName>
    <alternativeName>
        <fullName evidence="10">Isopentenyl-diphosphate:tRNA isopentenyltransferase</fullName>
        <shortName evidence="10">IPP transferase</shortName>
        <shortName evidence="10">IPPT</shortName>
        <shortName evidence="10">IPTase</shortName>
    </alternativeName>
</protein>
<evidence type="ECO:0000256" key="2">
    <source>
        <dbReference type="ARBA" id="ARBA00003213"/>
    </source>
</evidence>
<dbReference type="Proteomes" id="UP000824025">
    <property type="component" value="Unassembled WGS sequence"/>
</dbReference>
<dbReference type="AlphaFoldDB" id="A0A9D2IHC8"/>
<keyword evidence="4 10" id="KW-0808">Transferase</keyword>
<comment type="catalytic activity">
    <reaction evidence="9 10 11">
        <text>adenosine(37) in tRNA + dimethylallyl diphosphate = N(6)-dimethylallyladenosine(37) in tRNA + diphosphate</text>
        <dbReference type="Rhea" id="RHEA:26482"/>
        <dbReference type="Rhea" id="RHEA-COMP:10162"/>
        <dbReference type="Rhea" id="RHEA-COMP:10375"/>
        <dbReference type="ChEBI" id="CHEBI:33019"/>
        <dbReference type="ChEBI" id="CHEBI:57623"/>
        <dbReference type="ChEBI" id="CHEBI:74411"/>
        <dbReference type="ChEBI" id="CHEBI:74415"/>
        <dbReference type="EC" id="2.5.1.75"/>
    </reaction>
</comment>
<evidence type="ECO:0000256" key="5">
    <source>
        <dbReference type="ARBA" id="ARBA00022694"/>
    </source>
</evidence>
<dbReference type="NCBIfam" id="TIGR00174">
    <property type="entry name" value="miaA"/>
    <property type="match status" value="1"/>
</dbReference>
<dbReference type="GO" id="GO:0006400">
    <property type="term" value="P:tRNA modification"/>
    <property type="evidence" value="ECO:0007669"/>
    <property type="project" value="TreeGrafter"/>
</dbReference>
<name>A0A9D2IHC8_9FIRM</name>
<evidence type="ECO:0000256" key="6">
    <source>
        <dbReference type="ARBA" id="ARBA00022741"/>
    </source>
</evidence>
<dbReference type="FunFam" id="1.10.20.140:FF:000001">
    <property type="entry name" value="tRNA dimethylallyltransferase"/>
    <property type="match status" value="1"/>
</dbReference>
<evidence type="ECO:0000256" key="8">
    <source>
        <dbReference type="ARBA" id="ARBA00022842"/>
    </source>
</evidence>
<dbReference type="InterPro" id="IPR039657">
    <property type="entry name" value="Dimethylallyltransferase"/>
</dbReference>
<evidence type="ECO:0000313" key="14">
    <source>
        <dbReference type="EMBL" id="HIZ09100.1"/>
    </source>
</evidence>
<dbReference type="Pfam" id="PF01715">
    <property type="entry name" value="IPPT"/>
    <property type="match status" value="1"/>
</dbReference>
<gene>
    <name evidence="10 14" type="primary">miaA</name>
    <name evidence="14" type="ORF">H9726_01300</name>
</gene>
<evidence type="ECO:0000256" key="9">
    <source>
        <dbReference type="ARBA" id="ARBA00049563"/>
    </source>
</evidence>
<reference evidence="14" key="2">
    <citation type="submission" date="2021-04" db="EMBL/GenBank/DDBJ databases">
        <authorList>
            <person name="Gilroy R."/>
        </authorList>
    </citation>
    <scope>NUCLEOTIDE SEQUENCE</scope>
    <source>
        <strain evidence="14">CHK192-19661</strain>
    </source>
</reference>
<feature type="site" description="Interaction with substrate tRNA" evidence="10">
    <location>
        <position position="123"/>
    </location>
</feature>
<evidence type="ECO:0000256" key="4">
    <source>
        <dbReference type="ARBA" id="ARBA00022679"/>
    </source>
</evidence>
<dbReference type="Gene3D" id="3.40.50.300">
    <property type="entry name" value="P-loop containing nucleotide triphosphate hydrolases"/>
    <property type="match status" value="1"/>
</dbReference>
<comment type="subunit">
    <text evidence="10">Monomer.</text>
</comment>
<proteinExistence type="inferred from homology"/>
<comment type="function">
    <text evidence="2 10 12">Catalyzes the transfer of a dimethylallyl group onto the adenine at position 37 in tRNAs that read codons beginning with uridine, leading to the formation of N6-(dimethylallyl)adenosine (i(6)A).</text>
</comment>
<dbReference type="SUPFAM" id="SSF52540">
    <property type="entry name" value="P-loop containing nucleoside triphosphate hydrolases"/>
    <property type="match status" value="1"/>
</dbReference>
<reference evidence="14" key="1">
    <citation type="journal article" date="2021" name="PeerJ">
        <title>Extensive microbial diversity within the chicken gut microbiome revealed by metagenomics and culture.</title>
        <authorList>
            <person name="Gilroy R."/>
            <person name="Ravi A."/>
            <person name="Getino M."/>
            <person name="Pursley I."/>
            <person name="Horton D.L."/>
            <person name="Alikhan N.F."/>
            <person name="Baker D."/>
            <person name="Gharbi K."/>
            <person name="Hall N."/>
            <person name="Watson M."/>
            <person name="Adriaenssens E.M."/>
            <person name="Foster-Nyarko E."/>
            <person name="Jarju S."/>
            <person name="Secka A."/>
            <person name="Antonio M."/>
            <person name="Oren A."/>
            <person name="Chaudhuri R.R."/>
            <person name="La Ragione R."/>
            <person name="Hildebrand F."/>
            <person name="Pallen M.J."/>
        </authorList>
    </citation>
    <scope>NUCLEOTIDE SEQUENCE</scope>
    <source>
        <strain evidence="14">CHK192-19661</strain>
    </source>
</reference>
<dbReference type="GO" id="GO:0052381">
    <property type="term" value="F:tRNA dimethylallyltransferase activity"/>
    <property type="evidence" value="ECO:0007669"/>
    <property type="project" value="UniProtKB-UniRule"/>
</dbReference>
<evidence type="ECO:0000256" key="10">
    <source>
        <dbReference type="HAMAP-Rule" id="MF_00185"/>
    </source>
</evidence>
<evidence type="ECO:0000256" key="12">
    <source>
        <dbReference type="RuleBase" id="RU003784"/>
    </source>
</evidence>
<evidence type="ECO:0000256" key="11">
    <source>
        <dbReference type="RuleBase" id="RU003783"/>
    </source>
</evidence>
<dbReference type="EMBL" id="DXCF01000004">
    <property type="protein sequence ID" value="HIZ09100.1"/>
    <property type="molecule type" value="Genomic_DNA"/>
</dbReference>
<dbReference type="GO" id="GO:0005524">
    <property type="term" value="F:ATP binding"/>
    <property type="evidence" value="ECO:0007669"/>
    <property type="project" value="UniProtKB-UniRule"/>
</dbReference>
<organism evidence="14 15">
    <name type="scientific">Candidatus Borkfalkia avicola</name>
    <dbReference type="NCBI Taxonomy" id="2838503"/>
    <lineage>
        <taxon>Bacteria</taxon>
        <taxon>Bacillati</taxon>
        <taxon>Bacillota</taxon>
        <taxon>Clostridia</taxon>
        <taxon>Christensenellales</taxon>
        <taxon>Christensenellaceae</taxon>
        <taxon>Candidatus Borkfalkia</taxon>
    </lineage>
</organism>
<accession>A0A9D2IHC8</accession>
<comment type="caution">
    <text evidence="14">The sequence shown here is derived from an EMBL/GenBank/DDBJ whole genome shotgun (WGS) entry which is preliminary data.</text>
</comment>
<evidence type="ECO:0000256" key="1">
    <source>
        <dbReference type="ARBA" id="ARBA00001946"/>
    </source>
</evidence>
<comment type="similarity">
    <text evidence="3 10 13">Belongs to the IPP transferase family.</text>
</comment>
<dbReference type="InterPro" id="IPR018022">
    <property type="entry name" value="IPT"/>
</dbReference>
<feature type="site" description="Interaction with substrate tRNA" evidence="10">
    <location>
        <position position="100"/>
    </location>
</feature>
<evidence type="ECO:0000256" key="13">
    <source>
        <dbReference type="RuleBase" id="RU003785"/>
    </source>
</evidence>
<comment type="cofactor">
    <cofactor evidence="1 10">
        <name>Mg(2+)</name>
        <dbReference type="ChEBI" id="CHEBI:18420"/>
    </cofactor>
</comment>
<keyword evidence="7 10" id="KW-0067">ATP-binding</keyword>
<comment type="caution">
    <text evidence="10">Lacks conserved residue(s) required for the propagation of feature annotation.</text>
</comment>